<reference evidence="1" key="1">
    <citation type="submission" date="2009-06" db="EMBL/GenBank/DDBJ databases">
        <title>Complete sequence plasmid 1 of Ralstonia pickettii 12D.</title>
        <authorList>
            <consortium name="US DOE Joint Genome Institute"/>
            <person name="Lucas S."/>
            <person name="Copeland A."/>
            <person name="Lapidus A."/>
            <person name="Glavina del Rio T."/>
            <person name="Dalin E."/>
            <person name="Tice H."/>
            <person name="Bruce D."/>
            <person name="Goodwin L."/>
            <person name="Pitluck S."/>
            <person name="Sims D."/>
            <person name="Meincke L."/>
            <person name="Brettin T."/>
            <person name="Detter J.C."/>
            <person name="Han C."/>
            <person name="Larimer F."/>
            <person name="Land M."/>
            <person name="Hauser L."/>
            <person name="Kyrpides N."/>
            <person name="Ovchinnikova G."/>
            <person name="Marsh T."/>
            <person name="Richardson P."/>
        </authorList>
    </citation>
    <scope>NUCLEOTIDE SEQUENCE [LARGE SCALE GENOMIC DNA]</scope>
    <source>
        <plasmid evidence="1">12D</plasmid>
        <plasmid evidence="1">pRp12D01</plasmid>
    </source>
</reference>
<evidence type="ECO:0000313" key="1">
    <source>
        <dbReference type="EMBL" id="ACS66263.1"/>
    </source>
</evidence>
<protein>
    <submittedName>
        <fullName evidence="1">Uncharacterized protein</fullName>
    </submittedName>
</protein>
<sequence>MNQVARLVEARSYSPEELKQAEHKIQVASHAIAARVARDGRHGLCVVASGVLSRILDELGVWNYTAKSNLTIHFPRSVSLEPQYFYSFDEGNFTAPHAIVVAPPFAVVDVTVKYQPYDKVSMAQFLPHVAATKEFRPYRVTTTELASPDVRAYLRHIGMTVETFLALERADMLELMKQLPSREISLDGGRLGYGIVGVGGYQEQLRELLYENNRIDGMLPIEIFEQDVLPNI</sequence>
<dbReference type="KEGG" id="rpf:Rpic12D_5029"/>
<dbReference type="AlphaFoldDB" id="C6BPY9"/>
<gene>
    <name evidence="1" type="ordered locus">Rpic12D_5029</name>
</gene>
<keyword evidence="1" id="KW-0614">Plasmid</keyword>
<proteinExistence type="predicted"/>
<dbReference type="HOGENOM" id="CLU_084208_0_0_4"/>
<organism evidence="1">
    <name type="scientific">Ralstonia pickettii (strain 12D)</name>
    <dbReference type="NCBI Taxonomy" id="428406"/>
    <lineage>
        <taxon>Bacteria</taxon>
        <taxon>Pseudomonadati</taxon>
        <taxon>Pseudomonadota</taxon>
        <taxon>Betaproteobacteria</taxon>
        <taxon>Burkholderiales</taxon>
        <taxon>Burkholderiaceae</taxon>
        <taxon>Ralstonia</taxon>
    </lineage>
</organism>
<dbReference type="EMBL" id="CP001646">
    <property type="protein sequence ID" value="ACS66263.1"/>
    <property type="molecule type" value="Genomic_DNA"/>
</dbReference>
<name>C6BPY9_RALP1</name>
<accession>C6BPY9</accession>
<geneLocation type="plasmid" evidence="1">
    <name>pRp12D01</name>
</geneLocation>